<organism evidence="5 6">
    <name type="scientific">Calocera viscosa (strain TUFC12733)</name>
    <dbReference type="NCBI Taxonomy" id="1330018"/>
    <lineage>
        <taxon>Eukaryota</taxon>
        <taxon>Fungi</taxon>
        <taxon>Dikarya</taxon>
        <taxon>Basidiomycota</taxon>
        <taxon>Agaricomycotina</taxon>
        <taxon>Dacrymycetes</taxon>
        <taxon>Dacrymycetales</taxon>
        <taxon>Dacrymycetaceae</taxon>
        <taxon>Calocera</taxon>
    </lineage>
</organism>
<dbReference type="Proteomes" id="UP000076738">
    <property type="component" value="Unassembled WGS sequence"/>
</dbReference>
<dbReference type="Pfam" id="PF10033">
    <property type="entry name" value="ATG13"/>
    <property type="match status" value="1"/>
</dbReference>
<feature type="domain" description="Autophagy-related protein 13 N-terminal" evidence="4">
    <location>
        <begin position="27"/>
        <end position="115"/>
    </location>
</feature>
<feature type="region of interest" description="Disordered" evidence="3">
    <location>
        <begin position="1"/>
        <end position="20"/>
    </location>
</feature>
<keyword evidence="6" id="KW-1185">Reference proteome</keyword>
<dbReference type="InterPro" id="IPR036570">
    <property type="entry name" value="HORMA_dom_sf"/>
</dbReference>
<dbReference type="GO" id="GO:0006914">
    <property type="term" value="P:autophagy"/>
    <property type="evidence" value="ECO:0007669"/>
    <property type="project" value="UniProtKB-KW"/>
</dbReference>
<feature type="region of interest" description="Disordered" evidence="3">
    <location>
        <begin position="43"/>
        <end position="79"/>
    </location>
</feature>
<accession>A0A167GPM0</accession>
<sequence>MTSPTPTPTPGLPSGSTSMNKKADQIVHRFYLKAALLLAQARESHVHPVERGDEGGGERRKADKWFNIETPDTPPPSLSAALSQYRTLSSTPPPPPPLTILCLLLIPALSPSQLL</sequence>
<evidence type="ECO:0000256" key="2">
    <source>
        <dbReference type="RuleBase" id="RU361214"/>
    </source>
</evidence>
<dbReference type="GO" id="GO:1990316">
    <property type="term" value="C:Atg1/ULK1 kinase complex"/>
    <property type="evidence" value="ECO:0007669"/>
    <property type="project" value="InterPro"/>
</dbReference>
<dbReference type="EMBL" id="KV417334">
    <property type="protein sequence ID" value="KZO90775.1"/>
    <property type="molecule type" value="Genomic_DNA"/>
</dbReference>
<keyword evidence="2" id="KW-0072">Autophagy</keyword>
<gene>
    <name evidence="5" type="ORF">CALVIDRAFT_568748</name>
</gene>
<proteinExistence type="inferred from homology"/>
<name>A0A167GPM0_CALVF</name>
<reference evidence="5 6" key="1">
    <citation type="journal article" date="2016" name="Mol. Biol. Evol.">
        <title>Comparative Genomics of Early-Diverging Mushroom-Forming Fungi Provides Insights into the Origins of Lignocellulose Decay Capabilities.</title>
        <authorList>
            <person name="Nagy L.G."/>
            <person name="Riley R."/>
            <person name="Tritt A."/>
            <person name="Adam C."/>
            <person name="Daum C."/>
            <person name="Floudas D."/>
            <person name="Sun H."/>
            <person name="Yadav J.S."/>
            <person name="Pangilinan J."/>
            <person name="Larsson K.H."/>
            <person name="Matsuura K."/>
            <person name="Barry K."/>
            <person name="Labutti K."/>
            <person name="Kuo R."/>
            <person name="Ohm R.A."/>
            <person name="Bhattacharya S.S."/>
            <person name="Shirouzu T."/>
            <person name="Yoshinaga Y."/>
            <person name="Martin F.M."/>
            <person name="Grigoriev I.V."/>
            <person name="Hibbett D.S."/>
        </authorList>
    </citation>
    <scope>NUCLEOTIDE SEQUENCE [LARGE SCALE GENOMIC DNA]</scope>
    <source>
        <strain evidence="5 6">TUFC12733</strain>
    </source>
</reference>
<evidence type="ECO:0000256" key="1">
    <source>
        <dbReference type="ARBA" id="ARBA00005246"/>
    </source>
</evidence>
<protein>
    <recommendedName>
        <fullName evidence="2">Autophagy-related protein 13</fullName>
    </recommendedName>
</protein>
<dbReference type="Gene3D" id="3.30.900.10">
    <property type="entry name" value="HORMA domain"/>
    <property type="match status" value="1"/>
</dbReference>
<feature type="compositionally biased region" description="Pro residues" evidence="3">
    <location>
        <begin position="1"/>
        <end position="11"/>
    </location>
</feature>
<evidence type="ECO:0000259" key="4">
    <source>
        <dbReference type="Pfam" id="PF10033"/>
    </source>
</evidence>
<evidence type="ECO:0000313" key="6">
    <source>
        <dbReference type="Proteomes" id="UP000076738"/>
    </source>
</evidence>
<comment type="similarity">
    <text evidence="1 2">Belongs to the ATG13 family. Fungi subfamily.</text>
</comment>
<feature type="non-terminal residue" evidence="5">
    <location>
        <position position="115"/>
    </location>
</feature>
<evidence type="ECO:0000313" key="5">
    <source>
        <dbReference type="EMBL" id="KZO90775.1"/>
    </source>
</evidence>
<dbReference type="AlphaFoldDB" id="A0A167GPM0"/>
<evidence type="ECO:0000256" key="3">
    <source>
        <dbReference type="SAM" id="MobiDB-lite"/>
    </source>
</evidence>
<dbReference type="STRING" id="1330018.A0A167GPM0"/>
<feature type="compositionally biased region" description="Basic and acidic residues" evidence="3">
    <location>
        <begin position="43"/>
        <end position="66"/>
    </location>
</feature>
<dbReference type="InterPro" id="IPR018731">
    <property type="entry name" value="Atg13_N"/>
</dbReference>
<dbReference type="OrthoDB" id="70161at2759"/>